<dbReference type="RefSeq" id="WP_164566566.1">
    <property type="nucleotide sequence ID" value="NZ_WUFC01000046.1"/>
</dbReference>
<gene>
    <name evidence="3" type="ORF">GR217_34440</name>
</gene>
<proteinExistence type="predicted"/>
<accession>A0AAE4YX99</accession>
<evidence type="ECO:0000256" key="2">
    <source>
        <dbReference type="SAM" id="Phobius"/>
    </source>
</evidence>
<feature type="region of interest" description="Disordered" evidence="1">
    <location>
        <begin position="876"/>
        <end position="911"/>
    </location>
</feature>
<feature type="transmembrane region" description="Helical" evidence="2">
    <location>
        <begin position="393"/>
        <end position="420"/>
    </location>
</feature>
<comment type="caution">
    <text evidence="3">The sequence shown here is derived from an EMBL/GenBank/DDBJ whole genome shotgun (WGS) entry which is preliminary data.</text>
</comment>
<keyword evidence="2" id="KW-1133">Transmembrane helix</keyword>
<sequence length="1032" mass="105595">MARGTIKQRITLDGGKEIEAQLKALGTAGEKAFGQIKSAASKVDVNFGKKFDAFASNLVTTGKRLAYVFAGINTAAIGAYTAIAAVAKSGADAADQAGKAAQKTGLQIDAYGRLAFAAEQNDVAADAFGASMSKLNKLIGEAAGGSKTAKAQFAALGVSLTDAKGRLRPTEQIIQDLAERFSKMPDGAKKSAAAIAVFGKAGAALIPFLNAGKKGLIEMGETAEHLGIVFTESQSEIGDALGDTLDELQKAVTGMKNQIGLLFAPAITATAAQFRDVLLANREAILGFAKSLTATALPVIQDFISALTGNDDAVKNNWVLEWRDAVIDFGKSAKAVFSGVVLPALGLLKKAFDLVAASMKAITGINVNGTMVAIAVAVGQVTGAFRLLRSAIVLAWAAFSANPIVAGAVSLIAGGLLLWATRTDNATAAMEKHETVVNNVRDAYDQAGRKVAAMTESVKLQSLIDTRANLGDLQKSLDTQLNDLRSHLTEQMGLIAKSLDVSAQTGRAPPKIIEQWRPFMAAIDAFVKGGSLATFVAQVRQVGAANPALNNVAKALTDQAQTAEGLFGKLKEESDWIALLSGKMSDADFQARNFTEGQKAVGAAADEAGGKVAGAAKKVEALGKTITVHTSDGGKPIQKTFDLVDGLGKAAEASKDSLDGVTESADKAGEGVKKVTNDISDIIIHVPEELKGQPTIADAMTTGLTDVPAAAKAAADGVIAEVTRVPQAIAGALAGGVAAGGAAGGGGQVGGEQQQQTTGGIAETLTKPFTDARDKIAEALATIPVNVAAMLTAVQTSATEIGAGLAGMLVAPFEDAGTRIADILAKMTTAVQTQFEAMLSAVRSMTAQLQSAVATLESLAARAEAAAARARAASADTGGRANGGPVTRMAGGGLARSGGRVSGPGTSTSDSIRTALSDGEFVIRAAAVRKYGAGLLAMLNGMRLPKDFLKGLRLAGGGMVSSLTDGMRVPVMVPAFAGGGQVAAPSTSGRPINLTIDGQTFQMIAPEDVADRLAKHQGRQGLRKAGKRPSWK</sequence>
<keyword evidence="2" id="KW-0472">Membrane</keyword>
<evidence type="ECO:0000313" key="4">
    <source>
        <dbReference type="Proteomes" id="UP000661163"/>
    </source>
</evidence>
<evidence type="ECO:0008006" key="5">
    <source>
        <dbReference type="Google" id="ProtNLM"/>
    </source>
</evidence>
<evidence type="ECO:0000256" key="1">
    <source>
        <dbReference type="SAM" id="MobiDB-lite"/>
    </source>
</evidence>
<organism evidence="3 4">
    <name type="scientific">Rhizobium ruizarguesonis</name>
    <dbReference type="NCBI Taxonomy" id="2081791"/>
    <lineage>
        <taxon>Bacteria</taxon>
        <taxon>Pseudomonadati</taxon>
        <taxon>Pseudomonadota</taxon>
        <taxon>Alphaproteobacteria</taxon>
        <taxon>Hyphomicrobiales</taxon>
        <taxon>Rhizobiaceae</taxon>
        <taxon>Rhizobium/Agrobacterium group</taxon>
        <taxon>Rhizobium</taxon>
    </lineage>
</organism>
<name>A0AAE4YX99_9HYPH</name>
<keyword evidence="2" id="KW-0812">Transmembrane</keyword>
<evidence type="ECO:0000313" key="3">
    <source>
        <dbReference type="EMBL" id="NEI52720.1"/>
    </source>
</evidence>
<dbReference type="EMBL" id="WUFC01000046">
    <property type="protein sequence ID" value="NEI52720.1"/>
    <property type="molecule type" value="Genomic_DNA"/>
</dbReference>
<dbReference type="Proteomes" id="UP000661163">
    <property type="component" value="Unassembled WGS sequence"/>
</dbReference>
<reference evidence="3 4" key="1">
    <citation type="submission" date="2019-12" db="EMBL/GenBank/DDBJ databases">
        <title>Rhizobium genotypes associated with high levels of biological nitrogen fixation by grain legumes in a temperate-maritime cropping system.</title>
        <authorList>
            <person name="Maluk M."/>
            <person name="Francesc Ferrando Molina F."/>
            <person name="Lopez Del Egido L."/>
            <person name="Lafos M."/>
            <person name="Langarica-Fuentes A."/>
            <person name="Gebre Yohannes G."/>
            <person name="Young M.W."/>
            <person name="Martin P."/>
            <person name="Gantlett R."/>
            <person name="Kenicer G."/>
            <person name="Hawes C."/>
            <person name="Begg G.S."/>
            <person name="Quilliam R.S."/>
            <person name="Squire G.R."/>
            <person name="Poole P.S."/>
            <person name="Young P.W."/>
            <person name="Iannetta P.M."/>
            <person name="James E.K."/>
        </authorList>
    </citation>
    <scope>NUCLEOTIDE SEQUENCE [LARGE SCALE GENOMIC DNA]</scope>
    <source>
        <strain evidence="3 4">JHI985</strain>
    </source>
</reference>
<dbReference type="AlphaFoldDB" id="A0AAE4YX99"/>
<protein>
    <recommendedName>
        <fullName evidence="5">Phage tail tape measure protein</fullName>
    </recommendedName>
</protein>
<feature type="compositionally biased region" description="Gly residues" evidence="1">
    <location>
        <begin position="890"/>
        <end position="902"/>
    </location>
</feature>